<gene>
    <name evidence="2" type="ORF">FSB_LOCUS51287</name>
</gene>
<dbReference type="EMBL" id="OIVN01005639">
    <property type="protein sequence ID" value="SPD23405.1"/>
    <property type="molecule type" value="Genomic_DNA"/>
</dbReference>
<dbReference type="AlphaFoldDB" id="A0A2N9IGH9"/>
<feature type="transmembrane region" description="Helical" evidence="1">
    <location>
        <begin position="45"/>
        <end position="64"/>
    </location>
</feature>
<keyword evidence="1" id="KW-0472">Membrane</keyword>
<name>A0A2N9IGH9_FAGSY</name>
<accession>A0A2N9IGH9</accession>
<organism evidence="2">
    <name type="scientific">Fagus sylvatica</name>
    <name type="common">Beechnut</name>
    <dbReference type="NCBI Taxonomy" id="28930"/>
    <lineage>
        <taxon>Eukaryota</taxon>
        <taxon>Viridiplantae</taxon>
        <taxon>Streptophyta</taxon>
        <taxon>Embryophyta</taxon>
        <taxon>Tracheophyta</taxon>
        <taxon>Spermatophyta</taxon>
        <taxon>Magnoliopsida</taxon>
        <taxon>eudicotyledons</taxon>
        <taxon>Gunneridae</taxon>
        <taxon>Pentapetalae</taxon>
        <taxon>rosids</taxon>
        <taxon>fabids</taxon>
        <taxon>Fagales</taxon>
        <taxon>Fagaceae</taxon>
        <taxon>Fagus</taxon>
    </lineage>
</organism>
<proteinExistence type="predicted"/>
<sequence>MKRRGLAGWKRGGCTKWRGFLLKGETAWVSVEVRNGMGLVGFDRVLPLGFGFTAWWWLMAWAWACRRGGWVLPVGFSVDFRLGLGFCRLGLIGFCRLGLGSQRGGG</sequence>
<evidence type="ECO:0000313" key="2">
    <source>
        <dbReference type="EMBL" id="SPD23405.1"/>
    </source>
</evidence>
<evidence type="ECO:0000256" key="1">
    <source>
        <dbReference type="SAM" id="Phobius"/>
    </source>
</evidence>
<reference evidence="2" key="1">
    <citation type="submission" date="2018-02" db="EMBL/GenBank/DDBJ databases">
        <authorList>
            <person name="Cohen D.B."/>
            <person name="Kent A.D."/>
        </authorList>
    </citation>
    <scope>NUCLEOTIDE SEQUENCE</scope>
</reference>
<feature type="transmembrane region" description="Helical" evidence="1">
    <location>
        <begin position="70"/>
        <end position="94"/>
    </location>
</feature>
<keyword evidence="1" id="KW-1133">Transmembrane helix</keyword>
<keyword evidence="1" id="KW-0812">Transmembrane</keyword>
<protein>
    <submittedName>
        <fullName evidence="2">Uncharacterized protein</fullName>
    </submittedName>
</protein>